<name>A0ABD1XQ64_9MARC</name>
<dbReference type="EMBL" id="JBHFFA010000007">
    <property type="protein sequence ID" value="KAL2611092.1"/>
    <property type="molecule type" value="Genomic_DNA"/>
</dbReference>
<proteinExistence type="predicted"/>
<comment type="caution">
    <text evidence="2">The sequence shown here is derived from an EMBL/GenBank/DDBJ whole genome shotgun (WGS) entry which is preliminary data.</text>
</comment>
<evidence type="ECO:0000313" key="3">
    <source>
        <dbReference type="Proteomes" id="UP001605036"/>
    </source>
</evidence>
<keyword evidence="3" id="KW-1185">Reference proteome</keyword>
<accession>A0ABD1XQ64</accession>
<dbReference type="AlphaFoldDB" id="A0ABD1XQ64"/>
<gene>
    <name evidence="2" type="ORF">R1flu_022784</name>
</gene>
<feature type="region of interest" description="Disordered" evidence="1">
    <location>
        <begin position="1"/>
        <end position="24"/>
    </location>
</feature>
<reference evidence="2 3" key="1">
    <citation type="submission" date="2024-09" db="EMBL/GenBank/DDBJ databases">
        <title>Chromosome-scale assembly of Riccia fluitans.</title>
        <authorList>
            <person name="Paukszto L."/>
            <person name="Sawicki J."/>
            <person name="Karawczyk K."/>
            <person name="Piernik-Szablinska J."/>
            <person name="Szczecinska M."/>
            <person name="Mazdziarz M."/>
        </authorList>
    </citation>
    <scope>NUCLEOTIDE SEQUENCE [LARGE SCALE GENOMIC DNA]</scope>
    <source>
        <strain evidence="2">Rf_01</strain>
        <tissue evidence="2">Aerial parts of the thallus</tissue>
    </source>
</reference>
<protein>
    <submittedName>
        <fullName evidence="2">Uncharacterized protein</fullName>
    </submittedName>
</protein>
<organism evidence="2 3">
    <name type="scientific">Riccia fluitans</name>
    <dbReference type="NCBI Taxonomy" id="41844"/>
    <lineage>
        <taxon>Eukaryota</taxon>
        <taxon>Viridiplantae</taxon>
        <taxon>Streptophyta</taxon>
        <taxon>Embryophyta</taxon>
        <taxon>Marchantiophyta</taxon>
        <taxon>Marchantiopsida</taxon>
        <taxon>Marchantiidae</taxon>
        <taxon>Marchantiales</taxon>
        <taxon>Ricciaceae</taxon>
        <taxon>Riccia</taxon>
    </lineage>
</organism>
<sequence>MESNRASTRRHVPRLSSKGPKNATTGYRWLSKEIASSSWKTRNRRYPPSVTVYDAVVEKDVASLASREGFDSSKVIDVLFCKISEHDSHPESELVPPVLAEISAKSSDLIVGGHQEVQRWGLSGNTTSATAEPVVLMSVYSKSALGMQATALVAIEKSKAGYHRINRRSFMHSEAHQYAVEERMAPDPCIEERAAIDRSCSSRLELDHSLLPPDVA</sequence>
<evidence type="ECO:0000313" key="2">
    <source>
        <dbReference type="EMBL" id="KAL2611092.1"/>
    </source>
</evidence>
<evidence type="ECO:0000256" key="1">
    <source>
        <dbReference type="SAM" id="MobiDB-lite"/>
    </source>
</evidence>
<dbReference type="Proteomes" id="UP001605036">
    <property type="component" value="Unassembled WGS sequence"/>
</dbReference>